<keyword evidence="1" id="KW-1133">Transmembrane helix</keyword>
<feature type="transmembrane region" description="Helical" evidence="1">
    <location>
        <begin position="6"/>
        <end position="25"/>
    </location>
</feature>
<evidence type="ECO:0000256" key="1">
    <source>
        <dbReference type="SAM" id="Phobius"/>
    </source>
</evidence>
<evidence type="ECO:0000313" key="2">
    <source>
        <dbReference type="EMBL" id="AQT67772.1"/>
    </source>
</evidence>
<accession>A0A1U9NIL0</accession>
<dbReference type="KEGG" id="alus:STSP2_00921"/>
<name>A0A1U9NIL0_9BACT</name>
<dbReference type="EMBL" id="CP019791">
    <property type="protein sequence ID" value="AQT67772.1"/>
    <property type="molecule type" value="Genomic_DNA"/>
</dbReference>
<dbReference type="AlphaFoldDB" id="A0A1U9NIL0"/>
<gene>
    <name evidence="2" type="ORF">STSP2_00921</name>
</gene>
<protein>
    <submittedName>
        <fullName evidence="2">Uncharacterized protein</fullName>
    </submittedName>
</protein>
<dbReference type="RefSeq" id="WP_146660230.1">
    <property type="nucleotide sequence ID" value="NZ_CP019791.1"/>
</dbReference>
<proteinExistence type="predicted"/>
<sequence>MRKNTITISVTIAALASFLLMVPIVRQNLRNKKVQSFLSDLAAFNDSIEIHGYEVPPPSDEYSIKIKSGPELDIFRKDLSTVISSHVTKAGPRLFCECDAQHKIDFHSPTHAFELHVKHLPNFKFDQPLDPATIINGCDLVYINRKSSTEGTLKLDRQATAEIVKLIQKTAEEYEVTLK</sequence>
<keyword evidence="1" id="KW-0472">Membrane</keyword>
<keyword evidence="3" id="KW-1185">Reference proteome</keyword>
<reference evidence="3" key="1">
    <citation type="submission" date="2017-02" db="EMBL/GenBank/DDBJ databases">
        <title>Comparative genomics and description of representatives of a novel lineage of planctomycetes thriving in anoxic sediments.</title>
        <authorList>
            <person name="Spring S."/>
            <person name="Bunk B."/>
            <person name="Sproer C."/>
        </authorList>
    </citation>
    <scope>NUCLEOTIDE SEQUENCE [LARGE SCALE GENOMIC DNA]</scope>
    <source>
        <strain evidence="3">ST-NAGAB-D1</strain>
    </source>
</reference>
<organism evidence="2 3">
    <name type="scientific">Anaerohalosphaera lusitana</name>
    <dbReference type="NCBI Taxonomy" id="1936003"/>
    <lineage>
        <taxon>Bacteria</taxon>
        <taxon>Pseudomonadati</taxon>
        <taxon>Planctomycetota</taxon>
        <taxon>Phycisphaerae</taxon>
        <taxon>Sedimentisphaerales</taxon>
        <taxon>Anaerohalosphaeraceae</taxon>
        <taxon>Anaerohalosphaera</taxon>
    </lineage>
</organism>
<evidence type="ECO:0000313" key="3">
    <source>
        <dbReference type="Proteomes" id="UP000189674"/>
    </source>
</evidence>
<keyword evidence="1" id="KW-0812">Transmembrane</keyword>
<dbReference type="Proteomes" id="UP000189674">
    <property type="component" value="Chromosome"/>
</dbReference>
<dbReference type="STRING" id="1936003.STSP2_00921"/>